<sequence>GGIAAVTSNGESFGMTIVEAMRCGVPVVSTDCPYGPGEIITHGENGVLVPIPEGVRGIARALRRLMDDPAERARLGEAGRERARAYDPERIAGRWLELIGECAERRRAAGKSAAGPAARGAGRRSERAGAPGDPAEPAGGEEAVRARGVPEPDNRR</sequence>
<dbReference type="GO" id="GO:0016757">
    <property type="term" value="F:glycosyltransferase activity"/>
    <property type="evidence" value="ECO:0007669"/>
    <property type="project" value="InterPro"/>
</dbReference>
<keyword evidence="6" id="KW-1185">Reference proteome</keyword>
<reference evidence="6" key="1">
    <citation type="submission" date="2019-10" db="EMBL/GenBank/DDBJ databases">
        <title>Streptomyces sp. nov., a novel actinobacterium isolated from alkaline environment.</title>
        <authorList>
            <person name="Golinska P."/>
        </authorList>
    </citation>
    <scope>NUCLEOTIDE SEQUENCE [LARGE SCALE GENOMIC DNA]</scope>
    <source>
        <strain evidence="6">DSM 42118</strain>
    </source>
</reference>
<organism evidence="5 6">
    <name type="scientific">Streptomyces alkaliphilus</name>
    <dbReference type="NCBI Taxonomy" id="1472722"/>
    <lineage>
        <taxon>Bacteria</taxon>
        <taxon>Bacillati</taxon>
        <taxon>Actinomycetota</taxon>
        <taxon>Actinomycetes</taxon>
        <taxon>Kitasatosporales</taxon>
        <taxon>Streptomycetaceae</taxon>
        <taxon>Streptomyces</taxon>
    </lineage>
</organism>
<comment type="caution">
    <text evidence="5">The sequence shown here is derived from an EMBL/GenBank/DDBJ whole genome shotgun (WGS) entry which is preliminary data.</text>
</comment>
<keyword evidence="2 5" id="KW-0808">Transferase</keyword>
<evidence type="ECO:0000313" key="5">
    <source>
        <dbReference type="EMBL" id="MBB0244239.1"/>
    </source>
</evidence>
<evidence type="ECO:0000313" key="6">
    <source>
        <dbReference type="Proteomes" id="UP000538929"/>
    </source>
</evidence>
<feature type="non-terminal residue" evidence="5">
    <location>
        <position position="1"/>
    </location>
</feature>
<feature type="compositionally biased region" description="Low complexity" evidence="3">
    <location>
        <begin position="128"/>
        <end position="141"/>
    </location>
</feature>
<accession>A0A7W3Y128</accession>
<evidence type="ECO:0000259" key="4">
    <source>
        <dbReference type="Pfam" id="PF00534"/>
    </source>
</evidence>
<dbReference type="SUPFAM" id="SSF53756">
    <property type="entry name" value="UDP-Glycosyltransferase/glycogen phosphorylase"/>
    <property type="match status" value="1"/>
</dbReference>
<dbReference type="PANTHER" id="PTHR12526:SF627">
    <property type="entry name" value="D-RHAMNOSYLTRANSFERASE WBPZ"/>
    <property type="match status" value="1"/>
</dbReference>
<feature type="compositionally biased region" description="Low complexity" evidence="3">
    <location>
        <begin position="110"/>
        <end position="120"/>
    </location>
</feature>
<evidence type="ECO:0000256" key="3">
    <source>
        <dbReference type="SAM" id="MobiDB-lite"/>
    </source>
</evidence>
<evidence type="ECO:0000256" key="1">
    <source>
        <dbReference type="ARBA" id="ARBA00021292"/>
    </source>
</evidence>
<gene>
    <name evidence="5" type="ORF">FNQ90_09005</name>
</gene>
<proteinExistence type="predicted"/>
<dbReference type="EMBL" id="VKHT01000199">
    <property type="protein sequence ID" value="MBB0244239.1"/>
    <property type="molecule type" value="Genomic_DNA"/>
</dbReference>
<feature type="compositionally biased region" description="Basic and acidic residues" evidence="3">
    <location>
        <begin position="142"/>
        <end position="156"/>
    </location>
</feature>
<name>A0A7W3Y128_9ACTN</name>
<dbReference type="Proteomes" id="UP000538929">
    <property type="component" value="Unassembled WGS sequence"/>
</dbReference>
<feature type="region of interest" description="Disordered" evidence="3">
    <location>
        <begin position="107"/>
        <end position="156"/>
    </location>
</feature>
<evidence type="ECO:0000256" key="2">
    <source>
        <dbReference type="ARBA" id="ARBA00022679"/>
    </source>
</evidence>
<dbReference type="Gene3D" id="3.40.50.2000">
    <property type="entry name" value="Glycogen Phosphorylase B"/>
    <property type="match status" value="2"/>
</dbReference>
<dbReference type="InterPro" id="IPR001296">
    <property type="entry name" value="Glyco_trans_1"/>
</dbReference>
<protein>
    <recommendedName>
        <fullName evidence="1">D-inositol 3-phosphate glycosyltransferase</fullName>
    </recommendedName>
</protein>
<feature type="domain" description="Glycosyl transferase family 1" evidence="4">
    <location>
        <begin position="3"/>
        <end position="82"/>
    </location>
</feature>
<dbReference type="AlphaFoldDB" id="A0A7W3Y128"/>
<dbReference type="RefSeq" id="WP_182605890.1">
    <property type="nucleotide sequence ID" value="NZ_VKHT01000199.1"/>
</dbReference>
<dbReference type="Pfam" id="PF00534">
    <property type="entry name" value="Glycos_transf_1"/>
    <property type="match status" value="1"/>
</dbReference>
<dbReference type="PANTHER" id="PTHR12526">
    <property type="entry name" value="GLYCOSYLTRANSFERASE"/>
    <property type="match status" value="1"/>
</dbReference>